<dbReference type="EMBL" id="KE524843">
    <property type="protein sequence ID" value="KFB37499.1"/>
    <property type="molecule type" value="Genomic_DNA"/>
</dbReference>
<dbReference type="Proteomes" id="UP000030765">
    <property type="component" value="Unassembled WGS sequence"/>
</dbReference>
<dbReference type="EMBL" id="ATLV01013200">
    <property type="status" value="NOT_ANNOTATED_CDS"/>
    <property type="molecule type" value="Genomic_DNA"/>
</dbReference>
<keyword evidence="3" id="KW-1185">Reference proteome</keyword>
<accession>A0A084VHQ5</accession>
<evidence type="ECO:0000313" key="1">
    <source>
        <dbReference type="EMBL" id="KFB37499.1"/>
    </source>
</evidence>
<organism evidence="1">
    <name type="scientific">Anopheles sinensis</name>
    <name type="common">Mosquito</name>
    <dbReference type="NCBI Taxonomy" id="74873"/>
    <lineage>
        <taxon>Eukaryota</taxon>
        <taxon>Metazoa</taxon>
        <taxon>Ecdysozoa</taxon>
        <taxon>Arthropoda</taxon>
        <taxon>Hexapoda</taxon>
        <taxon>Insecta</taxon>
        <taxon>Pterygota</taxon>
        <taxon>Neoptera</taxon>
        <taxon>Endopterygota</taxon>
        <taxon>Diptera</taxon>
        <taxon>Nematocera</taxon>
        <taxon>Culicoidea</taxon>
        <taxon>Culicidae</taxon>
        <taxon>Anophelinae</taxon>
        <taxon>Anopheles</taxon>
    </lineage>
</organism>
<protein>
    <submittedName>
        <fullName evidence="1 2">Uncharacterized protein</fullName>
    </submittedName>
</protein>
<reference evidence="2" key="2">
    <citation type="submission" date="2020-05" db="UniProtKB">
        <authorList>
            <consortium name="EnsemblMetazoa"/>
        </authorList>
    </citation>
    <scope>IDENTIFICATION</scope>
</reference>
<dbReference type="VEuPathDB" id="VectorBase:ASIC004721"/>
<name>A0A084VHQ5_ANOSI</name>
<gene>
    <name evidence="1" type="ORF">ZHAS_00004721</name>
</gene>
<dbReference type="EnsemblMetazoa" id="ASIC004721-RA">
    <property type="protein sequence ID" value="ASIC004721-PA"/>
    <property type="gene ID" value="ASIC004721"/>
</dbReference>
<evidence type="ECO:0000313" key="2">
    <source>
        <dbReference type="EnsemblMetazoa" id="ASIC004721-PA"/>
    </source>
</evidence>
<reference evidence="1 3" key="1">
    <citation type="journal article" date="2014" name="BMC Genomics">
        <title>Genome sequence of Anopheles sinensis provides insight into genetics basis of mosquito competence for malaria parasites.</title>
        <authorList>
            <person name="Zhou D."/>
            <person name="Zhang D."/>
            <person name="Ding G."/>
            <person name="Shi L."/>
            <person name="Hou Q."/>
            <person name="Ye Y."/>
            <person name="Xu Y."/>
            <person name="Zhou H."/>
            <person name="Xiong C."/>
            <person name="Li S."/>
            <person name="Yu J."/>
            <person name="Hong S."/>
            <person name="Yu X."/>
            <person name="Zou P."/>
            <person name="Chen C."/>
            <person name="Chang X."/>
            <person name="Wang W."/>
            <person name="Lv Y."/>
            <person name="Sun Y."/>
            <person name="Ma L."/>
            <person name="Shen B."/>
            <person name="Zhu C."/>
        </authorList>
    </citation>
    <scope>NUCLEOTIDE SEQUENCE [LARGE SCALE GENOMIC DNA]</scope>
</reference>
<evidence type="ECO:0000313" key="3">
    <source>
        <dbReference type="Proteomes" id="UP000030765"/>
    </source>
</evidence>
<proteinExistence type="predicted"/>
<sequence>MLNITECWEEKNKKKAFIIVAIVARTDNNNNNAGQCPEFNSMHNATARGPMCHPAGSGGDTYLPEDATDYDGVL</sequence>
<dbReference type="AlphaFoldDB" id="A0A084VHQ5"/>